<sequence>MKGIFHTILKLWLVLFFCIPALHAQIPNPKSKGQDYYVSNPDGILDWYSVQELDSICKSIEQETGAEFAIVLVNDYDGEDDFEFALSLFNKWGIGKKESNNGLLLFIAKDRREYRFISGYGMERLFPDAYLKRVGELYLVPNFQQGYYSAGVFQAVRFIEHVLKSPDSVKELKEMMPEAQPFFSWDNAIFKNSLLVILFFIALYIYTHLVIKSLLKKANKVSFVKPIFYGLGCGVLLMFVSVFPLIILYEDLSPLYNKNNTPYILFALGGVILAMRITTGRESIVKGGKDEEEKQIALKKFRNYLLVPMLLSPLALFDLIWLSNRMFKNRGRFLPPNNDPEWTRLNRNKDAKKIKTILDDGQRAEEQKGSRKYEIWQHSKTGKYELVPWEVSKKFDVCPACGYHTLLKNQTKTVVAANYSSAGSGEKFDKCQFCNYKKHIEFYTIAKKTRSSSSSSSGGSSGGGSSSSSGSFGGGSSGGGGAGGRW</sequence>
<feature type="region of interest" description="Disordered" evidence="1">
    <location>
        <begin position="450"/>
        <end position="486"/>
    </location>
</feature>
<dbReference type="Pfam" id="PF04536">
    <property type="entry name" value="TPM_phosphatase"/>
    <property type="match status" value="1"/>
</dbReference>
<feature type="transmembrane region" description="Helical" evidence="2">
    <location>
        <begin position="194"/>
        <end position="215"/>
    </location>
</feature>
<evidence type="ECO:0000313" key="6">
    <source>
        <dbReference type="Proteomes" id="UP001363035"/>
    </source>
</evidence>
<evidence type="ECO:0000313" key="5">
    <source>
        <dbReference type="EMBL" id="MEI5984672.1"/>
    </source>
</evidence>
<evidence type="ECO:0000256" key="1">
    <source>
        <dbReference type="SAM" id="MobiDB-lite"/>
    </source>
</evidence>
<dbReference type="RefSeq" id="WP_336557488.1">
    <property type="nucleotide sequence ID" value="NZ_JAYLLN010000013.1"/>
</dbReference>
<gene>
    <name evidence="5" type="ORF">VJ786_07145</name>
</gene>
<proteinExistence type="predicted"/>
<feature type="transmembrane region" description="Helical" evidence="2">
    <location>
        <begin position="304"/>
        <end position="322"/>
    </location>
</feature>
<feature type="signal peptide" evidence="3">
    <location>
        <begin position="1"/>
        <end position="24"/>
    </location>
</feature>
<dbReference type="PANTHER" id="PTHR30373">
    <property type="entry name" value="UPF0603 PROTEIN YGCG"/>
    <property type="match status" value="1"/>
</dbReference>
<feature type="domain" description="TPM" evidence="4">
    <location>
        <begin position="39"/>
        <end position="158"/>
    </location>
</feature>
<keyword evidence="2" id="KW-0812">Transmembrane</keyword>
<protein>
    <submittedName>
        <fullName evidence="5">TPM domain-containing protein</fullName>
    </submittedName>
</protein>
<keyword evidence="2" id="KW-0472">Membrane</keyword>
<dbReference type="InterPro" id="IPR007621">
    <property type="entry name" value="TPM_dom"/>
</dbReference>
<feature type="transmembrane region" description="Helical" evidence="2">
    <location>
        <begin position="261"/>
        <end position="279"/>
    </location>
</feature>
<dbReference type="PANTHER" id="PTHR30373:SF2">
    <property type="entry name" value="UPF0603 PROTEIN YGCG"/>
    <property type="match status" value="1"/>
</dbReference>
<keyword evidence="3" id="KW-0732">Signal</keyword>
<organism evidence="5 6">
    <name type="scientific">Sphingobacterium tenebrionis</name>
    <dbReference type="NCBI Taxonomy" id="3111775"/>
    <lineage>
        <taxon>Bacteria</taxon>
        <taxon>Pseudomonadati</taxon>
        <taxon>Bacteroidota</taxon>
        <taxon>Sphingobacteriia</taxon>
        <taxon>Sphingobacteriales</taxon>
        <taxon>Sphingobacteriaceae</taxon>
        <taxon>Sphingobacterium</taxon>
    </lineage>
</organism>
<dbReference type="Proteomes" id="UP001363035">
    <property type="component" value="Unassembled WGS sequence"/>
</dbReference>
<evidence type="ECO:0000259" key="4">
    <source>
        <dbReference type="Pfam" id="PF04536"/>
    </source>
</evidence>
<feature type="chain" id="PRO_5045689463" evidence="3">
    <location>
        <begin position="25"/>
        <end position="486"/>
    </location>
</feature>
<dbReference type="Gene3D" id="3.10.310.50">
    <property type="match status" value="1"/>
</dbReference>
<evidence type="ECO:0000256" key="2">
    <source>
        <dbReference type="SAM" id="Phobius"/>
    </source>
</evidence>
<keyword evidence="2" id="KW-1133">Transmembrane helix</keyword>
<keyword evidence="6" id="KW-1185">Reference proteome</keyword>
<feature type="compositionally biased region" description="Gly residues" evidence="1">
    <location>
        <begin position="459"/>
        <end position="486"/>
    </location>
</feature>
<reference evidence="5 6" key="1">
    <citation type="submission" date="2024-01" db="EMBL/GenBank/DDBJ databases">
        <title>Sphingobacterium tenebrionis sp. nov., a novel endophyte isolated from tenebrio molitor intestines.</title>
        <authorList>
            <person name="Zhang C."/>
        </authorList>
    </citation>
    <scope>NUCLEOTIDE SEQUENCE [LARGE SCALE GENOMIC DNA]</scope>
    <source>
        <strain evidence="5 6">PU5-4</strain>
    </source>
</reference>
<name>A0ABU8I573_9SPHI</name>
<evidence type="ECO:0000256" key="3">
    <source>
        <dbReference type="SAM" id="SignalP"/>
    </source>
</evidence>
<comment type="caution">
    <text evidence="5">The sequence shown here is derived from an EMBL/GenBank/DDBJ whole genome shotgun (WGS) entry which is preliminary data.</text>
</comment>
<accession>A0ABU8I573</accession>
<dbReference type="EMBL" id="JAYLLN010000013">
    <property type="protein sequence ID" value="MEI5984672.1"/>
    <property type="molecule type" value="Genomic_DNA"/>
</dbReference>
<feature type="transmembrane region" description="Helical" evidence="2">
    <location>
        <begin position="227"/>
        <end position="249"/>
    </location>
</feature>